<name>A0AAU6Q1D8_9DEIO</name>
<dbReference type="EMBL" id="CP149782">
    <property type="protein sequence ID" value="WYF44208.1"/>
    <property type="molecule type" value="Genomic_DNA"/>
</dbReference>
<dbReference type="RefSeq" id="WP_339095432.1">
    <property type="nucleotide sequence ID" value="NZ_CP149782.1"/>
</dbReference>
<reference evidence="2" key="1">
    <citation type="submission" date="2024-03" db="EMBL/GenBank/DDBJ databases">
        <title>Deinococcus weizhi sp. nov., isolated from human skin.</title>
        <authorList>
            <person name="Wei Z."/>
            <person name="Tian F."/>
            <person name="Yang C."/>
            <person name="Xin L.T."/>
            <person name="Wen Z.J."/>
            <person name="Lan K.C."/>
            <person name="Yu L."/>
            <person name="Zhe W."/>
            <person name="Dan F.D."/>
            <person name="Jun W."/>
            <person name="Rui Z."/>
            <person name="Yong X.J."/>
            <person name="Ting Y."/>
            <person name="Wei X."/>
            <person name="Xu Z.G."/>
            <person name="Xin Z."/>
            <person name="Dong F.G."/>
            <person name="Ni X.M."/>
            <person name="Zheng M.G."/>
            <person name="Chun Y."/>
            <person name="Qian W.X."/>
        </authorList>
    </citation>
    <scope>NUCLEOTIDE SEQUENCE</scope>
    <source>
        <strain evidence="2">VB142</strain>
    </source>
</reference>
<protein>
    <submittedName>
        <fullName evidence="2">Uncharacterized protein</fullName>
    </submittedName>
</protein>
<dbReference type="AlphaFoldDB" id="A0AAU6Q1D8"/>
<gene>
    <name evidence="2" type="ORF">WDJ50_12490</name>
</gene>
<organism evidence="2">
    <name type="scientific">Deinococcus sp. VB142</name>
    <dbReference type="NCBI Taxonomy" id="3112952"/>
    <lineage>
        <taxon>Bacteria</taxon>
        <taxon>Thermotogati</taxon>
        <taxon>Deinococcota</taxon>
        <taxon>Deinococci</taxon>
        <taxon>Deinococcales</taxon>
        <taxon>Deinococcaceae</taxon>
        <taxon>Deinococcus</taxon>
    </lineage>
</organism>
<accession>A0AAU6Q1D8</accession>
<feature type="signal peptide" evidence="1">
    <location>
        <begin position="1"/>
        <end position="21"/>
    </location>
</feature>
<evidence type="ECO:0000313" key="2">
    <source>
        <dbReference type="EMBL" id="WYF44208.1"/>
    </source>
</evidence>
<evidence type="ECO:0000256" key="1">
    <source>
        <dbReference type="SAM" id="SignalP"/>
    </source>
</evidence>
<keyword evidence="1" id="KW-0732">Signal</keyword>
<sequence length="139" mass="14550">MKNLLTAPVTALLASVLTAQAGGVDSGKVDTTLASQPRAFVNQPAVKVRLQKTMGLVNARFLLKNFGTVSTLQKTGSVVAVTGCRPHGCAGNGSLVAYDIKHDAFKVWLNVNGKTRVYADKAFAGALNADVKAYANGMK</sequence>
<feature type="chain" id="PRO_5043985889" evidence="1">
    <location>
        <begin position="22"/>
        <end position="139"/>
    </location>
</feature>
<proteinExistence type="predicted"/>